<gene>
    <name evidence="3" type="ORF">SAMN04489797_1418</name>
</gene>
<dbReference type="Gene3D" id="2.60.120.260">
    <property type="entry name" value="Galactose-binding domain-like"/>
    <property type="match status" value="2"/>
</dbReference>
<organism evidence="3 4">
    <name type="scientific">Winogradskyella sediminis</name>
    <dbReference type="NCBI Taxonomy" id="1382466"/>
    <lineage>
        <taxon>Bacteria</taxon>
        <taxon>Pseudomonadati</taxon>
        <taxon>Bacteroidota</taxon>
        <taxon>Flavobacteriia</taxon>
        <taxon>Flavobacteriales</taxon>
        <taxon>Flavobacteriaceae</taxon>
        <taxon>Winogradskyella</taxon>
    </lineage>
</organism>
<dbReference type="Pfam" id="PF23759">
    <property type="entry name" value="GBD_T9SS_assoc"/>
    <property type="match status" value="1"/>
</dbReference>
<accession>A0A1H1RIJ3</accession>
<dbReference type="InterPro" id="IPR013783">
    <property type="entry name" value="Ig-like_fold"/>
</dbReference>
<dbReference type="CDD" id="cd00063">
    <property type="entry name" value="FN3"/>
    <property type="match status" value="2"/>
</dbReference>
<dbReference type="STRING" id="1249933.SAMN04489797_1418"/>
<reference evidence="3 4" key="1">
    <citation type="submission" date="2016-10" db="EMBL/GenBank/DDBJ databases">
        <authorList>
            <person name="Varghese N."/>
            <person name="Submissions S."/>
        </authorList>
    </citation>
    <scope>NUCLEOTIDE SEQUENCE [LARGE SCALE GENOMIC DNA]</scope>
    <source>
        <strain evidence="3 4">RHA_55</strain>
    </source>
</reference>
<dbReference type="Proteomes" id="UP000198963">
    <property type="component" value="Chromosome I"/>
</dbReference>
<dbReference type="SUPFAM" id="SSF49265">
    <property type="entry name" value="Fibronectin type III"/>
    <property type="match status" value="2"/>
</dbReference>
<feature type="domain" description="Fibronectin type-III" evidence="2">
    <location>
        <begin position="937"/>
        <end position="1027"/>
    </location>
</feature>
<dbReference type="InterPro" id="IPR045474">
    <property type="entry name" value="GEVED"/>
</dbReference>
<evidence type="ECO:0000313" key="4">
    <source>
        <dbReference type="Proteomes" id="UP000198963"/>
    </source>
</evidence>
<sequence length="2018" mass="216100">MKKITLFLIMLGSFLTASAQYDFPPIVGPINVVSGGNVSININDAANTAGAPASSSGSYLSFSVSADWTAGEGFPYNIEAQLIVSTTAGDVFIEEPTTGAGFNADDTTLTFEGELPAGYDPTTDGFLEIIPNQDYDGSDANWSNIVVTLFESPTCITPSSMVTTTLTTTDVDLAWTSGFSETTWNIEYNSSADFTPGSGEEEVALSVTGTPETSISGLSEYTTYYVYYQADCGTDDGLSEWAGPFTFYTGYCESMPSSNDGQGISQVEFGTEVLTSGGDLTYEDFTATTVDLAAQVTSNLQITFTTGPTYNTNVWIDFNNDLVFDNETEIVYQGTSEADNPTVLNASFLMPDVPLGLYNMRIGTADTNQTADAPDPCYSGTWGVTMDFTINVTAAPNCIPPSELTATNIQAISAILGWNQVGDVDEWNIEIVPAGTEPTGTATDTNISNPYNATGLEGVTSYDFYVQANCGSELSEWTGPYTFTTPCDVFTPDYMQNFEDVTFAVAPECWDEANDGDLTTGPTDLGASSWTADGFLNDGTTGAYKINVYGTFLNDWILSPQFDLTGGPFQVEFDFGITLWGNANAGTLGSDDMIQFLISTDGGTTWTTLLTYDSSSTVPANGAHPVVNLSAYSGQTVQFAIYATDGTVDDSNDVDVFVDNFQVRAVPECPEPNDLAVTDITSEGAEISWTEAGTSDIWNIEIVEAGATPTGTPTATNVSNPYMASGLDAVSSYDFYVQSDCGGDFSAWTGPISFTTLCDIFIPDYIQNFSTITPDCWDEASNGDLTTGPTDLGDSSWAADGFLNDGTTGAYRINVYGTAISDWILSPQFDLTGGPFQVEFDFGITTWGNSNVGTLGDDDLVVFLISTDNGATWSELITYDSTSTVSENGEHPVMDLTAYSGQVVQFAFYATSGTTSGGDNDIFVDNFRVRGIPTCPEPTDLTATNLSLTSTELSWTENGSASEWNIQYGEAGFTLGSGTFEYNIDTNPYILSDLTSDTNYEYYVQAICSPGDESSFNGPFQFYTGYCESQPSSNDGDGVINATLGLTEFPSAGDVTYENNTSPVVNVFQGLDTNLELEFGHSATYNTNVWIDFNDDLVFDETELVYQGVSEGGDNPHNQNASFLMPDTAPLGEHRLRIVTTDFEQTPANPCYNGSWGVTLDFTVNVQELNCTLANAEYTVVPDCDNDQFSIDVNILDFGDATSLEISNTLNTDTEIVTSTDVYSVGPFDFGTDVRIFVTNEQDNNCVISSETFEVLACPPSNDECSGAIDAVVNDGALCDSVTPGTILAATPSGIDAGSCNGTPNDDVWFTFTALNEVQIISIINITGGTSNIDHAVYEGDCGTLTELYCSSDDSSVTTSLTVGNTYYIRVFSGGSSTETSTFDLCIREAPSNLLCENAENFCSEDGTLTTPNIVGIEGVGPVACLATTPNPVWNIIQVGEDGTIEMEINQQDDNGNGLDVDFVIWGPFDSVNNACIDIAIEDCPSCPNNTSNSDFYPFGNIVDCSYSASATENLTINDALEGEVYILLVTNYNGGAGNITIEQTNIGGADSGSIVAEIEAEIESQEVYIDPNNDPTEDDEVSVCGFDSVTLEANSPFADEYVWFEDNFVIPNETSSTLVVPDGGFGLGATNYLVQAIDDQCGVSTYSQYVTINMYDDPDPLAPQTLEMCDGPESDGTESFDLDAFTASLNLDGFSVSYYLNPTDASQAMNAVTSPYDSTGEVLIIRIEDEDAAADGYLGCVELSQLELIVNPRPVINQPADFVVCDDLDGAVDGMTDFDLVSINDEITTEADVAITYHTSLDAAEEGTGALTSPYNSSGETLFVRAENTITGCYETTSFNLEINIVPLAEFDLDYNYIVCPNATVPITIGITPSNFSDADVTVNWSLDGNPINGSGTTLDSVLLPGEYSAIITFNDTTCSNTISIDVVEAESCIFPEGISPGVSIGQNDTFDLSSFNVTKLEIFNRNGTLVYSKNNYTDEWHGQTNDGDELPVGTYFYTVVYEGGAKTKSAWVYINK</sequence>
<keyword evidence="1" id="KW-0732">Signal</keyword>
<evidence type="ECO:0000259" key="2">
    <source>
        <dbReference type="PROSITE" id="PS50853"/>
    </source>
</evidence>
<feature type="domain" description="Fibronectin type-III" evidence="2">
    <location>
        <begin position="157"/>
        <end position="252"/>
    </location>
</feature>
<dbReference type="PROSITE" id="PS50853">
    <property type="entry name" value="FN3"/>
    <property type="match status" value="4"/>
</dbReference>
<dbReference type="InterPro" id="IPR036116">
    <property type="entry name" value="FN3_sf"/>
</dbReference>
<proteinExistence type="predicted"/>
<dbReference type="EMBL" id="LT629774">
    <property type="protein sequence ID" value="SDS35356.1"/>
    <property type="molecule type" value="Genomic_DNA"/>
</dbReference>
<name>A0A1H1RIJ3_9FLAO</name>
<keyword evidence="4" id="KW-1185">Reference proteome</keyword>
<dbReference type="RefSeq" id="WP_092445629.1">
    <property type="nucleotide sequence ID" value="NZ_LT629774.1"/>
</dbReference>
<feature type="domain" description="Fibronectin type-III" evidence="2">
    <location>
        <begin position="671"/>
        <end position="759"/>
    </location>
</feature>
<dbReference type="InterPro" id="IPR003961">
    <property type="entry name" value="FN3_dom"/>
</dbReference>
<dbReference type="Gene3D" id="2.60.40.10">
    <property type="entry name" value="Immunoglobulins"/>
    <property type="match status" value="3"/>
</dbReference>
<feature type="chain" id="PRO_5009258954" evidence="1">
    <location>
        <begin position="20"/>
        <end position="2018"/>
    </location>
</feature>
<dbReference type="Pfam" id="PF00041">
    <property type="entry name" value="fn3"/>
    <property type="match status" value="2"/>
</dbReference>
<dbReference type="Pfam" id="PF13585">
    <property type="entry name" value="CHU_C"/>
    <property type="match status" value="1"/>
</dbReference>
<feature type="domain" description="Fibronectin type-III" evidence="2">
    <location>
        <begin position="400"/>
        <end position="488"/>
    </location>
</feature>
<feature type="signal peptide" evidence="1">
    <location>
        <begin position="1"/>
        <end position="19"/>
    </location>
</feature>
<dbReference type="InterPro" id="IPR056600">
    <property type="entry name" value="GBD_T9SS_assoc"/>
</dbReference>
<dbReference type="Pfam" id="PF20009">
    <property type="entry name" value="GEVED"/>
    <property type="match status" value="2"/>
</dbReference>
<protein>
    <submittedName>
        <fullName evidence="3">Gliding motility-associated C-terminal domain-containing protein</fullName>
    </submittedName>
</protein>
<dbReference type="SMART" id="SM00060">
    <property type="entry name" value="FN3"/>
    <property type="match status" value="4"/>
</dbReference>
<evidence type="ECO:0000313" key="3">
    <source>
        <dbReference type="EMBL" id="SDS35356.1"/>
    </source>
</evidence>
<evidence type="ECO:0000256" key="1">
    <source>
        <dbReference type="SAM" id="SignalP"/>
    </source>
</evidence>